<dbReference type="Pfam" id="PF00550">
    <property type="entry name" value="PP-binding"/>
    <property type="match status" value="2"/>
</dbReference>
<evidence type="ECO:0000313" key="6">
    <source>
        <dbReference type="EMBL" id="OAM96836.1"/>
    </source>
</evidence>
<dbReference type="EMBL" id="JAPFIT010000033">
    <property type="protein sequence ID" value="MDC5743542.1"/>
    <property type="molecule type" value="Genomic_DNA"/>
</dbReference>
<dbReference type="InterPro" id="IPR000873">
    <property type="entry name" value="AMP-dep_synth/lig_dom"/>
</dbReference>
<gene>
    <name evidence="6" type="ORF">AZ468_24430</name>
    <name evidence="5" type="ORF">OPW20_26115</name>
</gene>
<comment type="caution">
    <text evidence="6">The sequence shown here is derived from an EMBL/GenBank/DDBJ whole genome shotgun (WGS) entry which is preliminary data.</text>
</comment>
<evidence type="ECO:0000256" key="3">
    <source>
        <dbReference type="ARBA" id="ARBA00022553"/>
    </source>
</evidence>
<dbReference type="InterPro" id="IPR001242">
    <property type="entry name" value="Condensation_dom"/>
</dbReference>
<dbReference type="SUPFAM" id="SSF56801">
    <property type="entry name" value="Acetyl-CoA synthetase-like"/>
    <property type="match status" value="2"/>
</dbReference>
<evidence type="ECO:0000259" key="4">
    <source>
        <dbReference type="PROSITE" id="PS50075"/>
    </source>
</evidence>
<dbReference type="PROSITE" id="PS50075">
    <property type="entry name" value="CARRIER"/>
    <property type="match status" value="2"/>
</dbReference>
<reference evidence="5" key="2">
    <citation type="submission" date="2022-11" db="EMBL/GenBank/DDBJ databases">
        <title>Role of the vibriolysin VemA secreted by the emergent pathogen Vibrio europaeus in the colonization of Manila clam mucus.</title>
        <authorList>
            <person name="Martinez C."/>
            <person name="Rodriguez S."/>
            <person name="Vences A."/>
            <person name="Barja J.L."/>
            <person name="Toranzo A.E."/>
            <person name="Dubert J."/>
        </authorList>
    </citation>
    <scope>NUCLEOTIDE SEQUENCE</scope>
    <source>
        <strain evidence="5">3454</strain>
    </source>
</reference>
<dbReference type="InterPro" id="IPR042099">
    <property type="entry name" value="ANL_N_sf"/>
</dbReference>
<evidence type="ECO:0000313" key="7">
    <source>
        <dbReference type="Proteomes" id="UP000094761"/>
    </source>
</evidence>
<organism evidence="6 7">
    <name type="scientific">Vibrio europaeus</name>
    <dbReference type="NCBI Taxonomy" id="300876"/>
    <lineage>
        <taxon>Bacteria</taxon>
        <taxon>Pseudomonadati</taxon>
        <taxon>Pseudomonadota</taxon>
        <taxon>Gammaproteobacteria</taxon>
        <taxon>Vibrionales</taxon>
        <taxon>Vibrionaceae</taxon>
        <taxon>Vibrio</taxon>
        <taxon>Vibrio oreintalis group</taxon>
    </lineage>
</organism>
<dbReference type="GeneID" id="78078869"/>
<dbReference type="Gene3D" id="3.30.559.10">
    <property type="entry name" value="Chloramphenicol acetyltransferase-like domain"/>
    <property type="match status" value="2"/>
</dbReference>
<dbReference type="InterPro" id="IPR045851">
    <property type="entry name" value="AMP-bd_C_sf"/>
</dbReference>
<sequence>MKIENTSDLELDEFGKNSVISYFIRMSEIHGNKCAVRCGSDEISYSQLLKEASNIAKYLRNVGVKHSDRIGVDIPGGVELAAAIIGIVMVGGVYVPLAKGLPTKRLLSMFEQARVEHLLNLTGKTNLGVNAHSVSKIRSTVLTGMDEETVLSGKSPIYVNFSSGTTGEPKGIECLHQGVTRLVVSPSFMSLSAKTCMLCCAPPAFDAFTLEFWGPLLNGGQVCFIEEERLDNESLKRNIHEFGVNTVWLTSALFNALTDIDATSFDGLEQLLVGGDIVSPLHVLKVYDVNQDVQIINGYGPTENTTFTCSYLIPRTWDPSSPLPIGRPIEGGDVYIVDEHLEHVTDGKVGELVVTGKGLAKGYLDKAQEADRFIEFKTLEGKQRAYRTGDLGYTDEQNEIRFVGRVDQQVKINGHRIELTAINQVIQNSMGVDSVETLAQGKPGHQSLVTFVRKNGQKCMHKDAIMAALTEQLPPYMLPCDICFVNDLPTTTNGKLDRKALMAEYHVLQRQSKGEHQEFTSLETMVARVWEEELQCHVTGRDADFLHLGGSSIVGLKVVHRISRQLNIEVTVLGLMGTPVLQEFCRNLEFNITGMTDGRAISRVPLNDRVTGVPLTVHQKALWAYCAIWDAESYNLPILYHLDGPIDLERLQQALHEVYLRYDTLHALFSTEEPLLMKSCVQTRALTVIESVTQEGLESLYRQEHHRVFALASGGLFVSRLFRIEENRSALMLNFPHIIIDGVSIEHIWSDIVRLYHGETLPPLALDYFDYLSWLSTSALQMDYWHKKLVNYKLVQLHNVKASQLDESGYLTTLLPTGCARALETYAKESQTSTFTAALYLFGQAISTYTGSQQVVISAPYSNRQLPQFYQLVGYLVSMIPVLCRQSDTLRQFHSGLLEDFAHANADFNRLTSDMGFMNEHGRNPLQQVVFAWQEGLRTPTPLAGVTVTKSDIRHSKAKFPLMLTMYPQDNSYELQWEYDPNLVCEATIKVIESLFIGLMRPGQCEIAPAVSKLCPQRLDYPDSVISQLEKMVREKGGRVAISCGSQGITYDELWSRGQHVAAALQARGLRSGERVGVMLPRGIDLAYALVGISMAGGVYVPISLDETDARKQAIIEECGMRYCFSVKGGQLGDVLDMMCVDTILSINAECFKSVNLMGHNALYINFSSGTTGKPKGIECLHQGVVRLVYLQNFMSLDEQTRMLSCAAIGFDAFTLEFWGPLLNGGQVCFCTESILDTESLKHYIDKDGVNTLWLTAALFHTLVDLDVDAFNGLSQLVVGGDVVSPSHVDSLYRANDEILVINGYGPTENTTFTCCYPIPRHFGKHGALPIGLPINGTDVAILGQHGGVAPKGCIGEIVALGLGVAKGYVNRPNDYGGFGKIDCGYGLQHGYRTGDLGFQDPEGLIRFIGRRDQQVKINGYRVELSAIDQALIGIHNVEMSVSIPIKDFNTQKVVSFVRLSSGCRFSERCLIATLGEQLPHYMVPSQIIRIEKVPLTENGKVDKNALRVALKDKKQSPMKKEALQTETERVVANIWSELLDTRISTREENFFHLGGTSIQSLRVMHRLEERLAIKVPLPAILKKPRLGEFSQFIDELIDQRRADGALVPNTITVEQTHHDSKAWVVASPQQQRLMFTYDIEISHTNFNVIFEQEIGSNLDVEKLETGLTRLLGIEHFLNVRYRMERGRLFYREMSIDALPLEVSVDEERFFEEIVQKEEEHHFNLGSGPCWKAIVYKNSGRFFIAFNIHHLAVDGWTVGLLKQAILDVYNSPDPQTPLHSPYSMYSSTQAEVLTSSYKARAKRHWLSKFGEDYLPFRLTSKYSEEAGIQLFFSLTEAETKDIRSTSKRLATTPFQLLLAWLFVEIQNTFSLNHITIGMPYSSREYGENDRVFGFCSNMLLLQVENPMDKTPKELTHILREDMAEEINHMVYGYDLYFKDMNYEKTDGLFPMTSVFFNNVVENKNTDKKEKITLLKNTKSKTPFDLNIYMFEHESIVEFELVCSRKVFNFDDICQFSTRWLKIGRKIE</sequence>
<dbReference type="InterPro" id="IPR020845">
    <property type="entry name" value="AMP-binding_CS"/>
</dbReference>
<dbReference type="PANTHER" id="PTHR45527:SF1">
    <property type="entry name" value="FATTY ACID SYNTHASE"/>
    <property type="match status" value="1"/>
</dbReference>
<name>A0A178J5X6_9VIBR</name>
<dbReference type="Proteomes" id="UP001150001">
    <property type="component" value="Unassembled WGS sequence"/>
</dbReference>
<dbReference type="OrthoDB" id="9757559at2"/>
<dbReference type="GO" id="GO:0031177">
    <property type="term" value="F:phosphopantetheine binding"/>
    <property type="evidence" value="ECO:0007669"/>
    <property type="project" value="TreeGrafter"/>
</dbReference>
<keyword evidence="8" id="KW-1185">Reference proteome</keyword>
<dbReference type="Pfam" id="PF00668">
    <property type="entry name" value="Condensation"/>
    <property type="match status" value="2"/>
</dbReference>
<geneLocation type="plasmid" evidence="6">
    <name>p251_like</name>
</geneLocation>
<evidence type="ECO:0000256" key="2">
    <source>
        <dbReference type="ARBA" id="ARBA00022450"/>
    </source>
</evidence>
<dbReference type="InterPro" id="IPR006162">
    <property type="entry name" value="Ppantetheine_attach_site"/>
</dbReference>
<evidence type="ECO:0000313" key="5">
    <source>
        <dbReference type="EMBL" id="MDC5743542.1"/>
    </source>
</evidence>
<dbReference type="SUPFAM" id="SSF52777">
    <property type="entry name" value="CoA-dependent acyltransferases"/>
    <property type="match status" value="4"/>
</dbReference>
<dbReference type="SUPFAM" id="SSF47336">
    <property type="entry name" value="ACP-like"/>
    <property type="match status" value="2"/>
</dbReference>
<dbReference type="GO" id="GO:0005829">
    <property type="term" value="C:cytosol"/>
    <property type="evidence" value="ECO:0007669"/>
    <property type="project" value="TreeGrafter"/>
</dbReference>
<dbReference type="Pfam" id="PF00501">
    <property type="entry name" value="AMP-binding"/>
    <property type="match status" value="2"/>
</dbReference>
<dbReference type="RefSeq" id="WP_069669831.1">
    <property type="nucleotide sequence ID" value="NZ_JAPFIM010000025.1"/>
</dbReference>
<dbReference type="Gene3D" id="3.40.50.12780">
    <property type="entry name" value="N-terminal domain of ligase-like"/>
    <property type="match status" value="2"/>
</dbReference>
<dbReference type="GO" id="GO:0047527">
    <property type="term" value="F:2,3-dihydroxybenzoate-serine ligase activity"/>
    <property type="evidence" value="ECO:0007669"/>
    <property type="project" value="TreeGrafter"/>
</dbReference>
<protein>
    <submittedName>
        <fullName evidence="5">AMP-binding protein</fullName>
    </submittedName>
</protein>
<dbReference type="PROSITE" id="PS00455">
    <property type="entry name" value="AMP_BINDING"/>
    <property type="match status" value="2"/>
</dbReference>
<keyword evidence="3" id="KW-0597">Phosphoprotein</keyword>
<dbReference type="Gene3D" id="1.10.1200.10">
    <property type="entry name" value="ACP-like"/>
    <property type="match status" value="2"/>
</dbReference>
<dbReference type="Gene3D" id="3.30.300.30">
    <property type="match status" value="2"/>
</dbReference>
<feature type="domain" description="Carrier" evidence="4">
    <location>
        <begin position="1523"/>
        <end position="1598"/>
    </location>
</feature>
<feature type="domain" description="Carrier" evidence="4">
    <location>
        <begin position="517"/>
        <end position="592"/>
    </location>
</feature>
<proteinExistence type="predicted"/>
<reference evidence="6 7" key="1">
    <citation type="submission" date="2016-03" db="EMBL/GenBank/DDBJ databases">
        <title>Draft genome sequence of the Vibrio tubiashii subs. europaeus.</title>
        <authorList>
            <person name="Spinard E."/>
            <person name="Dubert J."/>
            <person name="Nelson D.R."/>
            <person name="Barja J.L."/>
        </authorList>
    </citation>
    <scope>NUCLEOTIDE SEQUENCE [LARGE SCALE GENOMIC DNA]</scope>
    <source>
        <strain evidence="7">PP-638</strain>
        <strain evidence="6">PP2-638</strain>
        <plasmid evidence="6">p251_like</plasmid>
    </source>
</reference>
<evidence type="ECO:0000313" key="8">
    <source>
        <dbReference type="Proteomes" id="UP001150001"/>
    </source>
</evidence>
<evidence type="ECO:0000256" key="1">
    <source>
        <dbReference type="ARBA" id="ARBA00001957"/>
    </source>
</evidence>
<dbReference type="InterPro" id="IPR023213">
    <property type="entry name" value="CAT-like_dom_sf"/>
</dbReference>
<dbReference type="GO" id="GO:0009239">
    <property type="term" value="P:enterobactin biosynthetic process"/>
    <property type="evidence" value="ECO:0007669"/>
    <property type="project" value="TreeGrafter"/>
</dbReference>
<keyword evidence="2" id="KW-0596">Phosphopantetheine</keyword>
<comment type="cofactor">
    <cofactor evidence="1">
        <name>pantetheine 4'-phosphate</name>
        <dbReference type="ChEBI" id="CHEBI:47942"/>
    </cofactor>
</comment>
<dbReference type="InterPro" id="IPR009081">
    <property type="entry name" value="PP-bd_ACP"/>
</dbReference>
<dbReference type="InterPro" id="IPR036736">
    <property type="entry name" value="ACP-like_sf"/>
</dbReference>
<dbReference type="GO" id="GO:0043041">
    <property type="term" value="P:amino acid activation for nonribosomal peptide biosynthetic process"/>
    <property type="evidence" value="ECO:0007669"/>
    <property type="project" value="TreeGrafter"/>
</dbReference>
<accession>A0A178J5X6</accession>
<dbReference type="Gene3D" id="3.30.559.30">
    <property type="entry name" value="Nonribosomal peptide synthetase, condensation domain"/>
    <property type="match status" value="2"/>
</dbReference>
<dbReference type="PANTHER" id="PTHR45527">
    <property type="entry name" value="NONRIBOSOMAL PEPTIDE SYNTHETASE"/>
    <property type="match status" value="1"/>
</dbReference>
<dbReference type="GO" id="GO:0009366">
    <property type="term" value="C:enterobactin synthetase complex"/>
    <property type="evidence" value="ECO:0007669"/>
    <property type="project" value="TreeGrafter"/>
</dbReference>
<dbReference type="Proteomes" id="UP000094761">
    <property type="component" value="Unassembled WGS sequence"/>
</dbReference>
<dbReference type="EMBL" id="LUAX01000008">
    <property type="protein sequence ID" value="OAM96836.1"/>
    <property type="molecule type" value="Genomic_DNA"/>
</dbReference>
<keyword evidence="6" id="KW-0614">Plasmid</keyword>
<dbReference type="PROSITE" id="PS00012">
    <property type="entry name" value="PHOSPHOPANTETHEINE"/>
    <property type="match status" value="1"/>
</dbReference>